<name>A0AAV1V0T9_9STRA</name>
<gene>
    <name evidence="3" type="ORF">PM001_LOCUS25674</name>
</gene>
<evidence type="ECO:0000313" key="3">
    <source>
        <dbReference type="EMBL" id="CAK7940524.1"/>
    </source>
</evidence>
<dbReference type="AlphaFoldDB" id="A0AAV1V0T9"/>
<evidence type="ECO:0000256" key="2">
    <source>
        <dbReference type="SAM" id="SignalP"/>
    </source>
</evidence>
<feature type="coiled-coil region" evidence="1">
    <location>
        <begin position="328"/>
        <end position="355"/>
    </location>
</feature>
<keyword evidence="1" id="KW-0175">Coiled coil</keyword>
<sequence length="370" mass="40355">MRVFVVAVALCSALCAAAPKVEIRVIPRPRVGEAEEEEASPVPLLIPSRAPFPAFEGPFAGKDTLPCFREEREMEPGKAYIFDLCALANATVKAVVDEVVEEVEVDVTGGVLAPSDAKDDDVTAKLDMGPAEEQSKEPDVTILGIFRGWHIDPITLNYKSMIYDDGDECMDSGKKYSMTVELIASSNPESDSKLFGFKSAGMCMFEASLLAYVPEEARVARLGVHTPGVIDITSAESVLPVICGKMKCRYEKIAKSVQDLSAQIRDVQDTLVEEASKTNSLFTNMTLEASKSTLESAAQIVGKSVELFHEIEMLQQSLTNDWFGREEAAKREIAQQEAEDKKRKMEQNVSDATIAAAATVDEQEQVTAES</sequence>
<evidence type="ECO:0000256" key="1">
    <source>
        <dbReference type="SAM" id="Coils"/>
    </source>
</evidence>
<comment type="caution">
    <text evidence="3">The sequence shown here is derived from an EMBL/GenBank/DDBJ whole genome shotgun (WGS) entry which is preliminary data.</text>
</comment>
<keyword evidence="2" id="KW-0732">Signal</keyword>
<organism evidence="3 4">
    <name type="scientific">Peronospora matthiolae</name>
    <dbReference type="NCBI Taxonomy" id="2874970"/>
    <lineage>
        <taxon>Eukaryota</taxon>
        <taxon>Sar</taxon>
        <taxon>Stramenopiles</taxon>
        <taxon>Oomycota</taxon>
        <taxon>Peronosporomycetes</taxon>
        <taxon>Peronosporales</taxon>
        <taxon>Peronosporaceae</taxon>
        <taxon>Peronospora</taxon>
    </lineage>
</organism>
<accession>A0AAV1V0T9</accession>
<dbReference type="Proteomes" id="UP001162060">
    <property type="component" value="Unassembled WGS sequence"/>
</dbReference>
<feature type="chain" id="PRO_5043954129" evidence="2">
    <location>
        <begin position="18"/>
        <end position="370"/>
    </location>
</feature>
<dbReference type="EMBL" id="CAKLBY020000258">
    <property type="protein sequence ID" value="CAK7940524.1"/>
    <property type="molecule type" value="Genomic_DNA"/>
</dbReference>
<reference evidence="3" key="1">
    <citation type="submission" date="2024-01" db="EMBL/GenBank/DDBJ databases">
        <authorList>
            <person name="Webb A."/>
        </authorList>
    </citation>
    <scope>NUCLEOTIDE SEQUENCE</scope>
    <source>
        <strain evidence="3">Pm1</strain>
    </source>
</reference>
<feature type="signal peptide" evidence="2">
    <location>
        <begin position="1"/>
        <end position="17"/>
    </location>
</feature>
<proteinExistence type="predicted"/>
<evidence type="ECO:0000313" key="4">
    <source>
        <dbReference type="Proteomes" id="UP001162060"/>
    </source>
</evidence>
<protein>
    <submittedName>
        <fullName evidence="3">Uncharacterized protein</fullName>
    </submittedName>
</protein>